<keyword evidence="2" id="KW-1185">Reference proteome</keyword>
<comment type="caution">
    <text evidence="1">The sequence shown here is derived from an EMBL/GenBank/DDBJ whole genome shotgun (WGS) entry which is preliminary data.</text>
</comment>
<dbReference type="EMBL" id="JACEIQ010000002">
    <property type="protein sequence ID" value="MBA4493343.1"/>
    <property type="molecule type" value="Genomic_DNA"/>
</dbReference>
<organism evidence="1 2">
    <name type="scientific">Paenactinomyces guangxiensis</name>
    <dbReference type="NCBI Taxonomy" id="1490290"/>
    <lineage>
        <taxon>Bacteria</taxon>
        <taxon>Bacillati</taxon>
        <taxon>Bacillota</taxon>
        <taxon>Bacilli</taxon>
        <taxon>Bacillales</taxon>
        <taxon>Thermoactinomycetaceae</taxon>
        <taxon>Paenactinomyces</taxon>
    </lineage>
</organism>
<dbReference type="RefSeq" id="WP_181750584.1">
    <property type="nucleotide sequence ID" value="NZ_JACEIQ010000002.1"/>
</dbReference>
<sequence>MVKIDDLALVYANCHCMIHRMKEPLTIDKLQEVVLRNQSISNKKAIAS</sequence>
<proteinExistence type="predicted"/>
<evidence type="ECO:0000313" key="2">
    <source>
        <dbReference type="Proteomes" id="UP000535491"/>
    </source>
</evidence>
<dbReference type="Proteomes" id="UP000535491">
    <property type="component" value="Unassembled WGS sequence"/>
</dbReference>
<accession>A0A7W1WNV3</accession>
<reference evidence="1 2" key="1">
    <citation type="submission" date="2020-07" db="EMBL/GenBank/DDBJ databases">
        <authorList>
            <person name="Feng H."/>
        </authorList>
    </citation>
    <scope>NUCLEOTIDE SEQUENCE [LARGE SCALE GENOMIC DNA]</scope>
    <source>
        <strain evidence="2">s-10</strain>
    </source>
</reference>
<gene>
    <name evidence="1" type="ORF">H1191_03350</name>
</gene>
<name>A0A7W1WNV3_9BACL</name>
<dbReference type="AlphaFoldDB" id="A0A7W1WNV3"/>
<evidence type="ECO:0000313" key="1">
    <source>
        <dbReference type="EMBL" id="MBA4493343.1"/>
    </source>
</evidence>
<protein>
    <submittedName>
        <fullName evidence="1">Uncharacterized protein</fullName>
    </submittedName>
</protein>